<keyword evidence="3" id="KW-1185">Reference proteome</keyword>
<evidence type="ECO:0000313" key="3">
    <source>
        <dbReference type="Proteomes" id="UP000036045"/>
    </source>
</evidence>
<evidence type="ECO:0000256" key="1">
    <source>
        <dbReference type="SAM" id="Phobius"/>
    </source>
</evidence>
<feature type="transmembrane region" description="Helical" evidence="1">
    <location>
        <begin position="95"/>
        <end position="125"/>
    </location>
</feature>
<sequence length="229" mass="26166">MLTIGKREFLQLFKGVKSILLILVFLVTSYYTAKFADILATAMELTPKEASEVHLVGLLFLVMFFGHLFVASLSHDSINREIHERTMRFLVTKTTRFSIIIGKFLGIWMFWFVCLFLSFLIIALTTEKIDLLVFAQTMSLLTLQISFVLLMSVLIIKPGVTMFLGILGGILLPILGGWFALSANPAISWLKYISPFYYLDLNDYSFLVLLVFAGILIYLTNLFFKRREC</sequence>
<accession>A0A0J1ILP0</accession>
<dbReference type="PATRIC" id="fig|1397.4.peg.4727"/>
<dbReference type="OrthoDB" id="2580477at2"/>
<dbReference type="GeneID" id="56348678"/>
<evidence type="ECO:0000313" key="2">
    <source>
        <dbReference type="EMBL" id="KLV26879.1"/>
    </source>
</evidence>
<gene>
    <name evidence="2" type="ORF">ABW02_07820</name>
</gene>
<dbReference type="AlphaFoldDB" id="A0A0J1ILP0"/>
<dbReference type="EMBL" id="LDPH01000006">
    <property type="protein sequence ID" value="KLV26879.1"/>
    <property type="molecule type" value="Genomic_DNA"/>
</dbReference>
<feature type="transmembrane region" description="Helical" evidence="1">
    <location>
        <begin position="53"/>
        <end position="74"/>
    </location>
</feature>
<keyword evidence="1" id="KW-0472">Membrane</keyword>
<feature type="transmembrane region" description="Helical" evidence="1">
    <location>
        <begin position="163"/>
        <end position="184"/>
    </location>
</feature>
<protein>
    <submittedName>
        <fullName evidence="2">Membrane protein</fullName>
    </submittedName>
</protein>
<keyword evidence="1" id="KW-0812">Transmembrane</keyword>
<keyword evidence="1" id="KW-1133">Transmembrane helix</keyword>
<reference evidence="2 3" key="1">
    <citation type="submission" date="2015-05" db="EMBL/GenBank/DDBJ databases">
        <title>Whole genome sequence and identification of bacterial endophytes from Costus igneus.</title>
        <authorList>
            <person name="Lee Y.P."/>
            <person name="Gan H.M."/>
            <person name="Eng W."/>
            <person name="Wheatley M.S."/>
            <person name="Caraballo A."/>
            <person name="Polter S."/>
            <person name="Savka M.A."/>
            <person name="Hudson A.O."/>
        </authorList>
    </citation>
    <scope>NUCLEOTIDE SEQUENCE [LARGE SCALE GENOMIC DNA]</scope>
    <source>
        <strain evidence="2 3">RIT379</strain>
    </source>
</reference>
<dbReference type="RefSeq" id="WP_047941412.1">
    <property type="nucleotide sequence ID" value="NZ_CP053989.1"/>
</dbReference>
<feature type="transmembrane region" description="Helical" evidence="1">
    <location>
        <begin position="204"/>
        <end position="224"/>
    </location>
</feature>
<feature type="transmembrane region" description="Helical" evidence="1">
    <location>
        <begin position="12"/>
        <end position="33"/>
    </location>
</feature>
<dbReference type="Proteomes" id="UP000036045">
    <property type="component" value="Unassembled WGS sequence"/>
</dbReference>
<comment type="caution">
    <text evidence="2">The sequence shown here is derived from an EMBL/GenBank/DDBJ whole genome shotgun (WGS) entry which is preliminary data.</text>
</comment>
<organism evidence="2 3">
    <name type="scientific">Niallia circulans</name>
    <name type="common">Bacillus circulans</name>
    <dbReference type="NCBI Taxonomy" id="1397"/>
    <lineage>
        <taxon>Bacteria</taxon>
        <taxon>Bacillati</taxon>
        <taxon>Bacillota</taxon>
        <taxon>Bacilli</taxon>
        <taxon>Bacillales</taxon>
        <taxon>Bacillaceae</taxon>
        <taxon>Niallia</taxon>
    </lineage>
</organism>
<proteinExistence type="predicted"/>
<name>A0A0J1ILP0_NIACI</name>
<feature type="transmembrane region" description="Helical" evidence="1">
    <location>
        <begin position="131"/>
        <end position="156"/>
    </location>
</feature>